<dbReference type="Pfam" id="PF00501">
    <property type="entry name" value="AMP-binding"/>
    <property type="match status" value="3"/>
</dbReference>
<feature type="domain" description="Carrier" evidence="8">
    <location>
        <begin position="4375"/>
        <end position="4448"/>
    </location>
</feature>
<dbReference type="GO" id="GO:0031177">
    <property type="term" value="F:phosphopantetheine binding"/>
    <property type="evidence" value="ECO:0007669"/>
    <property type="project" value="InterPro"/>
</dbReference>
<keyword evidence="3" id="KW-0597">Phosphoprotein</keyword>
<dbReference type="Proteomes" id="UP001172673">
    <property type="component" value="Unassembled WGS sequence"/>
</dbReference>
<accession>A0AA38XLA3</accession>
<evidence type="ECO:0000259" key="8">
    <source>
        <dbReference type="PROSITE" id="PS50075"/>
    </source>
</evidence>
<evidence type="ECO:0000256" key="3">
    <source>
        <dbReference type="ARBA" id="ARBA00022553"/>
    </source>
</evidence>
<proteinExistence type="inferred from homology"/>
<evidence type="ECO:0000313" key="10">
    <source>
        <dbReference type="Proteomes" id="UP001172673"/>
    </source>
</evidence>
<feature type="domain" description="Carrier" evidence="8">
    <location>
        <begin position="3808"/>
        <end position="3882"/>
    </location>
</feature>
<dbReference type="PROSITE" id="PS00455">
    <property type="entry name" value="AMP_BINDING"/>
    <property type="match status" value="1"/>
</dbReference>
<dbReference type="PANTHER" id="PTHR45527">
    <property type="entry name" value="NONRIBOSOMAL PEPTIDE SYNTHETASE"/>
    <property type="match status" value="1"/>
</dbReference>
<dbReference type="InterPro" id="IPR010071">
    <property type="entry name" value="AA_adenyl_dom"/>
</dbReference>
<gene>
    <name evidence="9" type="ORF">H2200_001647</name>
</gene>
<dbReference type="InterPro" id="IPR023213">
    <property type="entry name" value="CAT-like_dom_sf"/>
</dbReference>
<dbReference type="InterPro" id="IPR036736">
    <property type="entry name" value="ACP-like_sf"/>
</dbReference>
<evidence type="ECO:0000256" key="2">
    <source>
        <dbReference type="ARBA" id="ARBA00022450"/>
    </source>
</evidence>
<dbReference type="PROSITE" id="PS50075">
    <property type="entry name" value="CARRIER"/>
    <property type="match status" value="6"/>
</dbReference>
<comment type="similarity">
    <text evidence="5">Belongs to the NRP synthetase family.</text>
</comment>
<sequence>MALPNAIEASLTKDDSTLLRNGQLDTGDVVAVDDMSSSPNRHQEHPELSIINQRRQVLPGPRLLHELVARPSDESIALDFLEADGSRTRLTYSEFHRLTDSLSWNIRNQITSESDQQIIIPVIIPQCPELYLAWLAVLKSGAAFCPVSHDVPPERLKFILQDVKATFVLATSRTSDAFRDALSEVNCQIVSLSSLEARLKSPEGDGLHPHQGPSIDPSSPAYVMYTSGSTGLPKGVIVSHFSVSQSLLAHEEHVPHFKRFLQFASPTFDVSIFEIFFPLFRGTTLVGCERERMLADLPKTIDLLDADAAELTPTVAGTLLRTREAAPCLRTLLTIGEMLTPQVVNEFGGLQDRPSMLYAMYGPTEAAIHCTLAPKLGADASIRCIGRPLATVTAFVLKEGEALAVAPVEESGELAVAGQLADGYLNRPEQNQSAFLDLPGYGPIYKTGDRAICHSNGELEILGRMAAGQVKLRGQRVELGEIEQVASKTDGVQLAIAIIIDDNLVLFCAALPGVEANDIRSQCKAWLPSYMRPSEIIFISHDVPRLPSGKIDRKTIEHNYRSTTASVTQDEKFEDQLEEDIAKILTTELEAKLDRSTSFWTLGLDSLRAIKVASRLRPRYSSMSAAILSEADNVAQLAAFLRDPASPELSQRVEACYETSHEWQSFSSQLLQDSKIADLERACEKILPCSTMQVAMLVETTTNPAQNFNNIWLRLAPGVTFTDLRQAFYKLAQENEILRSGFVPTLKQEMPFVQIVWPTLKDTELTLLRPFRLEEATRDDDDMALVHIHHALYDGWSWDVILDDLNSILSDEELPKRTSFSKFRSFEARQLPSDASVTGGYWQSQFSGFKPSAFPNLTTTRCEQKCRNSIEMPLSVSYQDLSEFAASFRCGRETVLESAWALLLTSYANEADIAIGVVSAGRHHPIAGIESIIGPCLSLLPLRIDISALRTAHDLLNHIQKQRNLCIKHGSIPLRDINAAGGVRAGDNLFDTLCVWQQDSEDNNRNRSKVATIKTYDALDYVLVLEFEPRQGSIFVKLTFDATRIPESHAKLLAEQLNETTTRIMSDLDHHLEKFWELSSQNVLSVANTSFNIFSESFDLSSTVSRIATSDPERVAVEFVHNIDVQTGRVEKDILTYGDLFRQASIIASALRRKYDVRVDDLVCLISPRSIELYLGLLGAIMAGAAYICIDPRSPTERIRLILSQARCKLVITATGNKAPDDAISPVVSIVDLLCQLPGVDISDLPTLMGDELAYAVFTSGSTGVPKGVLITRRNLLSNIDVLSRIYPSNPETDRLLQSCSPAFDVSVFEIFWTWHMGMTLCTASNDVLFRDLEFFINKLHITHISMTPSVAALVRPEKVPHVKMLVTAGEPMNSKVFSDWANRGLYQGYGPSETTNICNVRPCVSDDDASNNVGPALPNTSMFICQRQGPASSDTLKEIPVSDLLQFQLVPKGGTGEIWVGGEQVGRGYIDSALTAKSFFDHPEYGRLYRSGDIGRLLADDSLIILGREDDQIKVRGHRIELGEISSVLVRSELIEDAISLVIHQDSQATARLVSFWTPRHTENPAMDADVNGAVYDSLSAALPSYMIPDALIRLECLPLTRQGKVDRRSLVAHYHSLDSEQLNAASRGKTSSDDADDLDEDEKMVAWALSDSLGVQLETVTRSSSFYALGLDSISAVHVARKLRDRFPSIEISTLLRNSSIGQLHRFLDSDAQKGERRRLKNDICISSSDPLWSQISEIYARAGLEVEKIVPCTPLQESMATTSTNGSFQTYWNIMQFKCQGTIQNMRKAWNRALQRHQILRTGFAPTDSANRPFVQVILKDFQLPWNGKAFPDIGHLDAGDLFIPPWNLTAGYSRGNAFHLTLQMHHCLYDAEAIAILLSEIEAYYHGQDLPPASSCDAYISYMRMSDTEETYQFWRAKLEGCPLTNLSGAILSKDRLPADIISLAQRQATIPLSQLHQIVRKLASTPLALFQAAWSRLLFCIFQTNDVCFGNVLSGRNLAIDGIDRLVAPCFNTLPVRARLQRDESNHDLCQNLQQLNVEMLPYQSSSLRRIQREVDTQGRALFDTLILLQQGQLQLDHNIWTLIDDSGDMWFPFILEILTSKNDNAVILKLHSEVANERVLCHLLNAFDSILVHTARYPQARASDYSSATQVLPSLQSTAPVHVGENAASLRENRSTLSQDSFSGVEKIVKDILVLLKPELRGKISKVTTIFHLGFDSINAVQIAQRLRKQGYDLSSGDILEAASVRNIASLCGCRTEKPAESLSFDLDDYDRQHRQEICQKNGIERQKVQHVWPCTPTQSGIISQYLRSNHSLYFNHIHVKLEPNVDLWRLQRAWATAMKLHKMLRTGFADVDDPKAPFAIIIYKTGAMQLPWYDEATDSQKDITDLRQLQWRMRVLRTGSSRILELSILHALYDASSLAIILDSVARVYEGTPPQKVDIAPIVSKILFMSRDETSKSFWSELSSEMRSTRFPDMRVYHNQSRKQCVTAIRSKMSYEFLQTACADAGATVQALVAAAWASLLSAYTAQDHVTIGVILSGRVFDEEENEAAFPCINTVPLALGITADKAEILQVATKRCAGVLRYQHTPLSTIKHWAAVEGELFDSVIVLQKYHSGRDLQRLWTQAKDDSTAEYAVSLEVLPQESGEINLQLTFRDDVVPAEQTLNILVDYEAMVTSFFAPTAENLDLPKTVLSVVPAKQERIPTKISYLHEFVEATAKNEPNSIALEFVTRLKGTTAAKQTWTYSELDANGNRIARLIQNNGIKIGELVAICFDKCPEASFAILGILKAGCGYIAIDPEAPSARKEFILQDSSCKLVLTTGDRAADFETFSNASAIAVDNNRWRGLSPEKPALVSKLDPQSTCYCLYTSGTTGTPKGCLISHDSTVQAMLSFQRIFEGRWNKSSRWLQFASFHFDVSVVEQFWSWSVGICVTSAPRDLLFEDLPGTISALNITHLDLTPTLARLLTPDTVPSLCGGVFILGGEQVRQDILETWGDTGCVYNFYGPSEVTIGCTVHRQVSKHAKPTNIGQQWDNVGSFVLLPGTQQPVLRGAVGELCLSGPLVGKGYLNRPELTAEKFVILDGYKTRIYRTGDLVRLLHDNSFEFLGRIDDQVKLRGQRLEIGEINHVAVTTSPSIKDVATLVLKHPTQQKEHLVTFFSTAQRKAKNEKLTLLTDSSSRNIAREIRKNCSESLPAYMVPTYIQAISYLPLSVNNKIDHKALKVFYEKNSAEAAAEILDEDEELKYEDLELSNKVVEILASFLQISVLDIKPVSRLFELGLDSISAIGLARAFKKQGFQNAEVALILRQPVVGDLAQALTQESSSNSDQAVEQARQRIRSFISHHGTAMARALGVKLGDIEHIAPCTALQEGMISTVMQSRSDETVYFSCFRFELKPGVDIGRLEHAWRATQRSVSVLRTFFVSTTDGYAQVVLRKCPSGVNVTATKKEDQDSHEAQNRSFDDWVDTAKSLSTSLPWKLTLMTSVSGGLMTLYLFHGLYDGVSLPLLFHQLQQHYDRPGEPIASPMQFYEALSHGPLRQISDEREFWSSRLPPFEPLRLALISSSLGASEEPIILKASVVLENLQSLCNKLDVTTSAFFQAVLLFCLCKQFNANASMGIVVSGRATANAVLEDVIGPLFNTVPCSINELVEGATVADLIQACHKFNVDIIPYQHTPLRKISHYISQDINKGLFDTLFVFQRSSADVKDNALWKEIPIDSSPHYPLNIEIEQKGTSFTVTVAAKPAHISQHDLKELITAYLDNIRDPAVTELILPPAFCGSADTVLTRDINERNDQQSDDETALSKVEMAVRSQLAELSFVPERTIRRYTPTIFELGLDSIEAMKLAARLKNIGLKVGVSAIMKMATVAGIALAVSSDSEAGIAPVNETSASFPSEELQPKYRSALQRHGLDLDNVECILPVTPMQEGLFLEPETYSNFMSFRLRPDTSVEKLAEAVKNVLHMHPLLRTRLTQVETAEDGAVFFQYVLKDASSVTIIHGRPVRDVVSSWLEVPSEQDLPDQKIHIAIVDDNTAAFLVLAMPHALYDAWSMHLLHQQIAYTYHSPLHGKIDMSGSRSIRSHLEFIKNESGSQQTYDFWEHQLEEIRPTIFGPKVKTSNASHLLQQQSRTIFAVAVDFCKGQGITLQSLGLTCWTLALAHYTGQPDVCFGVVLSGRTSEGSEQLVFPTFNTVLFRPQIAGDSTRAQALKQVHNIIVQVSEYQHFPLRKALNIARNQGIEEELFNTLFTFQKLPTSNDDLRALYDEVTLEPSSIRPPYPVNIELEGKAKGLVWTVAFQNGIADEAFGRELLDKLDDVMFELITRPASPVLENQGTKTSICGLAGIEIIHTEPLKREIELSPDHSEDEHDSPELWTRTELIVRDVLADVAKVEKQQIKKSTGIFHLGLDSVSAIRVASMLRRQGMSLPVSGIIREHTVENIAALAKKLKMYAQENQRKLLRPVISEAESRAVRQSVPIPEIDIEAILPAAGGQIYMLDMWRASGGRLFYPTFWLKVSGCSLEVFRQGVRRLVHGFPSLRTVFVQCKGNELSETWQVVLKDQAMDKYELPWTIQADEQGSELLFCLRIHHALYDAVSLQLLLGELERLCANASQQAQLNSDMASFLSRTGHSRGEQRQFWTRYLDAGQAEVPNISRSSFERSRVEKFNPKLLATARLSDQIKVHGLGIQALFFAAYAMLFSRMQHSSHKLRGSRAQTPRDVVVGVYLANRSLEIDGITALAAPTFNIVPLRVQVEGKTLLASALQVQRDLAEISRVENCGVSLRDIYSWTGVKIETFVNFLSLPDSEDDIGARNHPESTVQIVHAKVDREQKVRFENLATPSPFVEDTIQDPDSIEWCLPGIDIEAKVEDGYLGMGVFAPDDMLSEDEVTTMMEEMRKLLLDFQ</sequence>
<name>A0AA38XLA3_9EURO</name>
<dbReference type="InterPro" id="IPR009081">
    <property type="entry name" value="PP-bd_ACP"/>
</dbReference>
<reference evidence="9" key="1">
    <citation type="submission" date="2022-10" db="EMBL/GenBank/DDBJ databases">
        <title>Culturing micro-colonial fungi from biological soil crusts in the Mojave desert and describing Neophaeococcomyces mojavensis, and introducing the new genera and species Taxawa tesnikishii.</title>
        <authorList>
            <person name="Kurbessoian T."/>
            <person name="Stajich J.E."/>
        </authorList>
    </citation>
    <scope>NUCLEOTIDE SEQUENCE</scope>
    <source>
        <strain evidence="9">TK_41</strain>
    </source>
</reference>
<keyword evidence="2" id="KW-0596">Phosphopantetheine</keyword>
<organism evidence="9 10">
    <name type="scientific">Cladophialophora chaetospira</name>
    <dbReference type="NCBI Taxonomy" id="386627"/>
    <lineage>
        <taxon>Eukaryota</taxon>
        <taxon>Fungi</taxon>
        <taxon>Dikarya</taxon>
        <taxon>Ascomycota</taxon>
        <taxon>Pezizomycotina</taxon>
        <taxon>Eurotiomycetes</taxon>
        <taxon>Chaetothyriomycetidae</taxon>
        <taxon>Chaetothyriales</taxon>
        <taxon>Herpotrichiellaceae</taxon>
        <taxon>Cladophialophora</taxon>
    </lineage>
</organism>
<dbReference type="GO" id="GO:0005737">
    <property type="term" value="C:cytoplasm"/>
    <property type="evidence" value="ECO:0007669"/>
    <property type="project" value="TreeGrafter"/>
</dbReference>
<evidence type="ECO:0000313" key="9">
    <source>
        <dbReference type="EMBL" id="KAJ9615572.1"/>
    </source>
</evidence>
<dbReference type="InterPro" id="IPR020845">
    <property type="entry name" value="AMP-binding_CS"/>
</dbReference>
<dbReference type="PROSITE" id="PS00012">
    <property type="entry name" value="PHOSPHOPANTETHEINE"/>
    <property type="match status" value="6"/>
</dbReference>
<dbReference type="Pfam" id="PF00668">
    <property type="entry name" value="Condensation"/>
    <property type="match status" value="6"/>
</dbReference>
<dbReference type="GO" id="GO:0010106">
    <property type="term" value="P:cellular response to iron ion starvation"/>
    <property type="evidence" value="ECO:0007669"/>
    <property type="project" value="UniProtKB-ARBA"/>
</dbReference>
<keyword evidence="10" id="KW-1185">Reference proteome</keyword>
<evidence type="ECO:0000256" key="6">
    <source>
        <dbReference type="ARBA" id="ARBA00067294"/>
    </source>
</evidence>
<evidence type="ECO:0000256" key="4">
    <source>
        <dbReference type="ARBA" id="ARBA00022598"/>
    </source>
</evidence>
<dbReference type="PANTHER" id="PTHR45527:SF1">
    <property type="entry name" value="FATTY ACID SYNTHASE"/>
    <property type="match status" value="1"/>
</dbReference>
<dbReference type="GO" id="GO:0016874">
    <property type="term" value="F:ligase activity"/>
    <property type="evidence" value="ECO:0007669"/>
    <property type="project" value="UniProtKB-KW"/>
</dbReference>
<dbReference type="NCBIfam" id="NF003417">
    <property type="entry name" value="PRK04813.1"/>
    <property type="match status" value="3"/>
</dbReference>
<dbReference type="InterPro" id="IPR006162">
    <property type="entry name" value="Ppantetheine_attach_site"/>
</dbReference>
<comment type="pathway">
    <text evidence="1">Siderophore biosynthesis.</text>
</comment>
<dbReference type="Gene3D" id="3.40.50.12780">
    <property type="entry name" value="N-terminal domain of ligase-like"/>
    <property type="match status" value="3"/>
</dbReference>
<dbReference type="GO" id="GO:0031169">
    <property type="term" value="P:ferrichrome biosynthetic process"/>
    <property type="evidence" value="ECO:0007669"/>
    <property type="project" value="UniProtKB-ARBA"/>
</dbReference>
<dbReference type="InterPro" id="IPR045851">
    <property type="entry name" value="AMP-bd_C_sf"/>
</dbReference>
<feature type="domain" description="Carrier" evidence="8">
    <location>
        <begin position="1638"/>
        <end position="1714"/>
    </location>
</feature>
<dbReference type="Gene3D" id="1.10.1200.10">
    <property type="entry name" value="ACP-like"/>
    <property type="match status" value="6"/>
</dbReference>
<dbReference type="SMART" id="SM00823">
    <property type="entry name" value="PKS_PP"/>
    <property type="match status" value="5"/>
</dbReference>
<feature type="domain" description="Carrier" evidence="8">
    <location>
        <begin position="3253"/>
        <end position="3327"/>
    </location>
</feature>
<dbReference type="SUPFAM" id="SSF56801">
    <property type="entry name" value="Acetyl-CoA synthetase-like"/>
    <property type="match status" value="3"/>
</dbReference>
<dbReference type="FunFam" id="3.40.50.12780:FF:000024">
    <property type="entry name" value="Nonribosomal siderophore peptide synthase SidC"/>
    <property type="match status" value="2"/>
</dbReference>
<dbReference type="NCBIfam" id="TIGR01733">
    <property type="entry name" value="AA-adenyl-dom"/>
    <property type="match status" value="1"/>
</dbReference>
<dbReference type="InterPro" id="IPR020806">
    <property type="entry name" value="PKS_PP-bd"/>
</dbReference>
<evidence type="ECO:0000256" key="1">
    <source>
        <dbReference type="ARBA" id="ARBA00004924"/>
    </source>
</evidence>
<dbReference type="SUPFAM" id="SSF47336">
    <property type="entry name" value="ACP-like"/>
    <property type="match status" value="6"/>
</dbReference>
<dbReference type="CDD" id="cd05918">
    <property type="entry name" value="A_NRPS_SidN3_like"/>
    <property type="match status" value="1"/>
</dbReference>
<feature type="domain" description="Carrier" evidence="8">
    <location>
        <begin position="571"/>
        <end position="645"/>
    </location>
</feature>
<dbReference type="Gene3D" id="3.30.559.10">
    <property type="entry name" value="Chloramphenicol acetyltransferase-like domain"/>
    <property type="match status" value="7"/>
</dbReference>
<dbReference type="InterPro" id="IPR001242">
    <property type="entry name" value="Condensation_dom"/>
</dbReference>
<dbReference type="GO" id="GO:0043041">
    <property type="term" value="P:amino acid activation for nonribosomal peptide biosynthetic process"/>
    <property type="evidence" value="ECO:0007669"/>
    <property type="project" value="TreeGrafter"/>
</dbReference>
<dbReference type="FunFam" id="3.30.300.30:FF:000033">
    <property type="entry name" value="Nonribosomal siderophore peptide synthase SidC"/>
    <property type="match status" value="1"/>
</dbReference>
<evidence type="ECO:0000256" key="7">
    <source>
        <dbReference type="ARBA" id="ARBA00078302"/>
    </source>
</evidence>
<dbReference type="SUPFAM" id="SSF52777">
    <property type="entry name" value="CoA-dependent acyltransferases"/>
    <property type="match status" value="12"/>
</dbReference>
<dbReference type="Gene3D" id="3.30.559.30">
    <property type="entry name" value="Nonribosomal peptide synthetase, condensation domain"/>
    <property type="match status" value="6"/>
</dbReference>
<keyword evidence="4" id="KW-0436">Ligase</keyword>
<dbReference type="Pfam" id="PF00550">
    <property type="entry name" value="PP-binding"/>
    <property type="match status" value="6"/>
</dbReference>
<comment type="caution">
    <text evidence="9">The sequence shown here is derived from an EMBL/GenBank/DDBJ whole genome shotgun (WGS) entry which is preliminary data.</text>
</comment>
<dbReference type="InterPro" id="IPR042099">
    <property type="entry name" value="ANL_N_sf"/>
</dbReference>
<protein>
    <recommendedName>
        <fullName evidence="6">Nonribosomal peptide synthetase sidC</fullName>
    </recommendedName>
    <alternativeName>
        <fullName evidence="7">Siderophore peptide synthetase C</fullName>
    </alternativeName>
</protein>
<dbReference type="FunFam" id="3.40.50.980:FF:000001">
    <property type="entry name" value="Non-ribosomal peptide synthetase"/>
    <property type="match status" value="1"/>
</dbReference>
<feature type="domain" description="Carrier" evidence="8">
    <location>
        <begin position="2185"/>
        <end position="2262"/>
    </location>
</feature>
<dbReference type="InterPro" id="IPR000873">
    <property type="entry name" value="AMP-dep_synth/lig_dom"/>
</dbReference>
<dbReference type="Gene3D" id="3.30.300.30">
    <property type="match status" value="3"/>
</dbReference>
<evidence type="ECO:0000256" key="5">
    <source>
        <dbReference type="ARBA" id="ARBA00029454"/>
    </source>
</evidence>
<dbReference type="EMBL" id="JAPDRK010000002">
    <property type="protein sequence ID" value="KAJ9615572.1"/>
    <property type="molecule type" value="Genomic_DNA"/>
</dbReference>
<dbReference type="FunFam" id="3.30.300.30:FF:000015">
    <property type="entry name" value="Nonribosomal peptide synthase SidD"/>
    <property type="match status" value="1"/>
</dbReference>